<evidence type="ECO:0000256" key="2">
    <source>
        <dbReference type="SAM" id="MobiDB-lite"/>
    </source>
</evidence>
<evidence type="ECO:0000313" key="5">
    <source>
        <dbReference type="Proteomes" id="UP000559256"/>
    </source>
</evidence>
<protein>
    <recommendedName>
        <fullName evidence="3">SWIM-type domain-containing protein</fullName>
    </recommendedName>
</protein>
<dbReference type="PROSITE" id="PS50966">
    <property type="entry name" value="ZF_SWIM"/>
    <property type="match status" value="1"/>
</dbReference>
<keyword evidence="1" id="KW-0863">Zinc-finger</keyword>
<dbReference type="EMBL" id="JAACJM010000024">
    <property type="protein sequence ID" value="KAF5366172.1"/>
    <property type="molecule type" value="Genomic_DNA"/>
</dbReference>
<organism evidence="4 5">
    <name type="scientific">Tetrapyrgos nigripes</name>
    <dbReference type="NCBI Taxonomy" id="182062"/>
    <lineage>
        <taxon>Eukaryota</taxon>
        <taxon>Fungi</taxon>
        <taxon>Dikarya</taxon>
        <taxon>Basidiomycota</taxon>
        <taxon>Agaricomycotina</taxon>
        <taxon>Agaricomycetes</taxon>
        <taxon>Agaricomycetidae</taxon>
        <taxon>Agaricales</taxon>
        <taxon>Marasmiineae</taxon>
        <taxon>Marasmiaceae</taxon>
        <taxon>Tetrapyrgos</taxon>
    </lineage>
</organism>
<comment type="caution">
    <text evidence="4">The sequence shown here is derived from an EMBL/GenBank/DDBJ whole genome shotgun (WGS) entry which is preliminary data.</text>
</comment>
<feature type="region of interest" description="Disordered" evidence="2">
    <location>
        <begin position="496"/>
        <end position="520"/>
    </location>
</feature>
<gene>
    <name evidence="4" type="ORF">D9758_005759</name>
</gene>
<evidence type="ECO:0000259" key="3">
    <source>
        <dbReference type="PROSITE" id="PS50966"/>
    </source>
</evidence>
<reference evidence="4 5" key="1">
    <citation type="journal article" date="2020" name="ISME J.">
        <title>Uncovering the hidden diversity of litter-decomposition mechanisms in mushroom-forming fungi.</title>
        <authorList>
            <person name="Floudas D."/>
            <person name="Bentzer J."/>
            <person name="Ahren D."/>
            <person name="Johansson T."/>
            <person name="Persson P."/>
            <person name="Tunlid A."/>
        </authorList>
    </citation>
    <scope>NUCLEOTIDE SEQUENCE [LARGE SCALE GENOMIC DNA]</scope>
    <source>
        <strain evidence="4 5">CBS 291.85</strain>
    </source>
</reference>
<dbReference type="InterPro" id="IPR018289">
    <property type="entry name" value="MULE_transposase_dom"/>
</dbReference>
<dbReference type="AlphaFoldDB" id="A0A8H5LQU4"/>
<dbReference type="Pfam" id="PF10551">
    <property type="entry name" value="MULE"/>
    <property type="match status" value="1"/>
</dbReference>
<keyword evidence="1" id="KW-0862">Zinc</keyword>
<dbReference type="GO" id="GO:0008270">
    <property type="term" value="F:zinc ion binding"/>
    <property type="evidence" value="ECO:0007669"/>
    <property type="project" value="UniProtKB-KW"/>
</dbReference>
<dbReference type="InterPro" id="IPR007527">
    <property type="entry name" value="Znf_SWIM"/>
</dbReference>
<sequence length="978" mass="111549">MDSTAASQDSTEDLQWCTGCSMRKPLSLFKKGASTAKTCAGCRGRPSQVKKKPKITSNSTVDDNDPADSLLDLPLVSFSDFIRTIESVQGIHSFAAQVSLKEEQLGNTSRAKADHIASSVWNATGLRFIYHKTYSHRNTPSANVVYHCAQQAKRQHKSTASARDKGQMHTFDCKGWLRITVFDDAKSALVRLQHEDDHILYDGSDVPSNVKDYVEKNFKMSTNALWSEILQSYPNPLFKRRSIASIAADVRRSQWCRDPDELKSARIILEESKAHSLWSICEANLPTVDGYSGIAFSLPDVLQRFGGTVREVSLDSAWNTNGSRYELYALLGEVYGSGCPLGFLLLQSPQKGDAGVKEDYILCFLEHFKTKYALDPLFTLSDKDLSEINAFLKAFPSSKHQLCFWHCLRAVKQRLSILRRPPKFYDVTKTRNEFGDEIDKNFVPVGQVNEADRVDFPMVEQALPRVTVRLQGVLQNTAPPKPRLVIRINGLTRDINPDSENPTVESGYESAEIQDNDEEDGYCQDPDYSALFDFNNTDDEYGPDWMFDESEKPSKDPLYVFCPAPHRKQLLHLFTRHFCQHPLFPERLEEDGWTADQIRRNAVIEMYRFCYQRGLREVWGYMWTSWYSPKMWKLWARSTQANLLSRLRTTMNVENFWKQLKHDNLHHILHPRLDQLVWILINEVVPTYGVRIQELKMTMRLGTSRSLSPFQKSFKKDWNTLSKQKIPSPNKYTTHIHTWTCNCGQQKYNAHCLCKHLVQAVSAPLPIFFQQVIQRRVHPFYRHPMLVPKGHEYGQYTKVEDGSITEGDDQDWTGDVSQLSGGAWREIVSDASLGKRRHSSAFSNEASTRPPSPEYNVPADVELTSDAFSGRSSSPIDYDGSDNEQELEKYVGSAEDMIQNLRRAADLIEAQLPYRNFPWLKALNDGKLGKEAHHFVADIAGFEDSHGVRPTTWASSSSKAAKRVERNTLGYQVQRMNE</sequence>
<keyword evidence="1" id="KW-0479">Metal-binding</keyword>
<accession>A0A8H5LQU4</accession>
<dbReference type="Proteomes" id="UP000559256">
    <property type="component" value="Unassembled WGS sequence"/>
</dbReference>
<keyword evidence="5" id="KW-1185">Reference proteome</keyword>
<feature type="domain" description="SWIM-type" evidence="3">
    <location>
        <begin position="732"/>
        <end position="765"/>
    </location>
</feature>
<feature type="compositionally biased region" description="Polar residues" evidence="2">
    <location>
        <begin position="840"/>
        <end position="849"/>
    </location>
</feature>
<feature type="region of interest" description="Disordered" evidence="2">
    <location>
        <begin position="41"/>
        <end position="63"/>
    </location>
</feature>
<dbReference type="OrthoDB" id="3262412at2759"/>
<feature type="region of interest" description="Disordered" evidence="2">
    <location>
        <begin position="836"/>
        <end position="857"/>
    </location>
</feature>
<evidence type="ECO:0000313" key="4">
    <source>
        <dbReference type="EMBL" id="KAF5366172.1"/>
    </source>
</evidence>
<name>A0A8H5LQU4_9AGAR</name>
<proteinExistence type="predicted"/>
<evidence type="ECO:0000256" key="1">
    <source>
        <dbReference type="PROSITE-ProRule" id="PRU00325"/>
    </source>
</evidence>